<comment type="similarity">
    <text evidence="2 12">Belongs to the UppP family.</text>
</comment>
<feature type="transmembrane region" description="Helical" evidence="12">
    <location>
        <begin position="87"/>
        <end position="110"/>
    </location>
</feature>
<organism evidence="13 14">
    <name type="scientific">Haloarchaeobius litoreus</name>
    <dbReference type="NCBI Taxonomy" id="755306"/>
    <lineage>
        <taxon>Archaea</taxon>
        <taxon>Methanobacteriati</taxon>
        <taxon>Methanobacteriota</taxon>
        <taxon>Stenosarchaea group</taxon>
        <taxon>Halobacteria</taxon>
        <taxon>Halobacteriales</taxon>
        <taxon>Halorubellaceae</taxon>
        <taxon>Haloarchaeobius</taxon>
    </lineage>
</organism>
<feature type="transmembrane region" description="Helical" evidence="12">
    <location>
        <begin position="5"/>
        <end position="23"/>
    </location>
</feature>
<dbReference type="Proteomes" id="UP001597034">
    <property type="component" value="Unassembled WGS sequence"/>
</dbReference>
<evidence type="ECO:0000256" key="7">
    <source>
        <dbReference type="ARBA" id="ARBA00022801"/>
    </source>
</evidence>
<name>A0ABD6DDK3_9EURY</name>
<evidence type="ECO:0000256" key="11">
    <source>
        <dbReference type="ARBA" id="ARBA00047594"/>
    </source>
</evidence>
<dbReference type="AlphaFoldDB" id="A0ABD6DDK3"/>
<keyword evidence="8 12" id="KW-1133">Transmembrane helix</keyword>
<keyword evidence="5 12" id="KW-1003">Cell membrane</keyword>
<keyword evidence="9 12" id="KW-0472">Membrane</keyword>
<comment type="function">
    <text evidence="12">Catalyzes the dephosphorylation of undecaprenyl diphosphate (UPP).</text>
</comment>
<dbReference type="EMBL" id="JBHUDO010000001">
    <property type="protein sequence ID" value="MFD1644081.1"/>
    <property type="molecule type" value="Genomic_DNA"/>
</dbReference>
<comment type="caution">
    <text evidence="13">The sequence shown here is derived from an EMBL/GenBank/DDBJ whole genome shotgun (WGS) entry which is preliminary data.</text>
</comment>
<comment type="subcellular location">
    <subcellularLocation>
        <location evidence="1 12">Cell membrane</location>
        <topology evidence="1 12">Multi-pass membrane protein</topology>
    </subcellularLocation>
</comment>
<dbReference type="PANTHER" id="PTHR30622:SF2">
    <property type="entry name" value="UNDECAPRENYL-DIPHOSPHATASE"/>
    <property type="match status" value="1"/>
</dbReference>
<evidence type="ECO:0000256" key="12">
    <source>
        <dbReference type="HAMAP-Rule" id="MF_01006"/>
    </source>
</evidence>
<dbReference type="InterPro" id="IPR003824">
    <property type="entry name" value="UppP"/>
</dbReference>
<feature type="transmembrane region" description="Helical" evidence="12">
    <location>
        <begin position="122"/>
        <end position="140"/>
    </location>
</feature>
<evidence type="ECO:0000256" key="9">
    <source>
        <dbReference type="ARBA" id="ARBA00023136"/>
    </source>
</evidence>
<keyword evidence="7 12" id="KW-0378">Hydrolase</keyword>
<dbReference type="EC" id="3.6.1.27" evidence="3 12"/>
<proteinExistence type="inferred from homology"/>
<keyword evidence="6 12" id="KW-0812">Transmembrane</keyword>
<reference evidence="13 14" key="1">
    <citation type="journal article" date="2019" name="Int. J. Syst. Evol. Microbiol.">
        <title>The Global Catalogue of Microorganisms (GCM) 10K type strain sequencing project: providing services to taxonomists for standard genome sequencing and annotation.</title>
        <authorList>
            <consortium name="The Broad Institute Genomics Platform"/>
            <consortium name="The Broad Institute Genome Sequencing Center for Infectious Disease"/>
            <person name="Wu L."/>
            <person name="Ma J."/>
        </authorList>
    </citation>
    <scope>NUCLEOTIDE SEQUENCE [LARGE SCALE GENOMIC DNA]</scope>
    <source>
        <strain evidence="13 14">CGMCC 1.10390</strain>
    </source>
</reference>
<feature type="transmembrane region" description="Helical" evidence="12">
    <location>
        <begin position="192"/>
        <end position="212"/>
    </location>
</feature>
<gene>
    <name evidence="12" type="primary">uppP</name>
    <name evidence="13" type="ORF">ACFSBL_00125</name>
</gene>
<dbReference type="GO" id="GO:0005886">
    <property type="term" value="C:plasma membrane"/>
    <property type="evidence" value="ECO:0007669"/>
    <property type="project" value="UniProtKB-SubCell"/>
</dbReference>
<evidence type="ECO:0000256" key="10">
    <source>
        <dbReference type="ARBA" id="ARBA00032707"/>
    </source>
</evidence>
<feature type="transmembrane region" description="Helical" evidence="12">
    <location>
        <begin position="250"/>
        <end position="273"/>
    </location>
</feature>
<evidence type="ECO:0000313" key="14">
    <source>
        <dbReference type="Proteomes" id="UP001597034"/>
    </source>
</evidence>
<evidence type="ECO:0000313" key="13">
    <source>
        <dbReference type="EMBL" id="MFD1644081.1"/>
    </source>
</evidence>
<comment type="catalytic activity">
    <reaction evidence="11 12">
        <text>di-trans,octa-cis-undecaprenyl diphosphate + H2O = di-trans,octa-cis-undecaprenyl phosphate + phosphate + H(+)</text>
        <dbReference type="Rhea" id="RHEA:28094"/>
        <dbReference type="ChEBI" id="CHEBI:15377"/>
        <dbReference type="ChEBI" id="CHEBI:15378"/>
        <dbReference type="ChEBI" id="CHEBI:43474"/>
        <dbReference type="ChEBI" id="CHEBI:58405"/>
        <dbReference type="ChEBI" id="CHEBI:60392"/>
        <dbReference type="EC" id="3.6.1.27"/>
    </reaction>
</comment>
<evidence type="ECO:0000256" key="4">
    <source>
        <dbReference type="ARBA" id="ARBA00021581"/>
    </source>
</evidence>
<keyword evidence="14" id="KW-1185">Reference proteome</keyword>
<evidence type="ECO:0000256" key="2">
    <source>
        <dbReference type="ARBA" id="ARBA00010621"/>
    </source>
</evidence>
<protein>
    <recommendedName>
        <fullName evidence="4 12">Undecaprenyl-diphosphatase</fullName>
        <ecNumber evidence="3 12">3.6.1.27</ecNumber>
    </recommendedName>
    <alternativeName>
        <fullName evidence="10 12">Undecaprenyl pyrophosphate phosphatase</fullName>
    </alternativeName>
</protein>
<evidence type="ECO:0000256" key="8">
    <source>
        <dbReference type="ARBA" id="ARBA00022989"/>
    </source>
</evidence>
<accession>A0ABD6DDK3</accession>
<evidence type="ECO:0000256" key="1">
    <source>
        <dbReference type="ARBA" id="ARBA00004651"/>
    </source>
</evidence>
<evidence type="ECO:0000256" key="3">
    <source>
        <dbReference type="ARBA" id="ARBA00012374"/>
    </source>
</evidence>
<feature type="transmembrane region" description="Helical" evidence="12">
    <location>
        <begin position="43"/>
        <end position="62"/>
    </location>
</feature>
<dbReference type="HAMAP" id="MF_01006">
    <property type="entry name" value="Undec_diphosphatase"/>
    <property type="match status" value="1"/>
</dbReference>
<sequence>MDSEVLVALVVGVLQGIFEWLPVSSEGNVTVVLTALGSEPEVALQYSLFLHVGTALAATVYYRDTLAEVGWTLAELRPGEPFRDETATLSFLVLATLASGIVGIAAYLAIEGLVSELTGGAVVALIGLLLVATGILQRVAESRGVSRRETPTAVDAVLVGALQGLAILPGVSRSGTTVSALLLRGYEGEASFRLSFLLSVPAALGAGVLAVVDGGGLPTLNPAAAALALATAAVVGYLTIDALMRVVRRVAFWGICVGLGLLAMVGGGLAILLA</sequence>
<evidence type="ECO:0000256" key="5">
    <source>
        <dbReference type="ARBA" id="ARBA00022475"/>
    </source>
</evidence>
<feature type="transmembrane region" description="Helical" evidence="12">
    <location>
        <begin position="224"/>
        <end position="244"/>
    </location>
</feature>
<evidence type="ECO:0000256" key="6">
    <source>
        <dbReference type="ARBA" id="ARBA00022692"/>
    </source>
</evidence>
<dbReference type="GO" id="GO:0050380">
    <property type="term" value="F:undecaprenyl-diphosphatase activity"/>
    <property type="evidence" value="ECO:0007669"/>
    <property type="project" value="UniProtKB-UniRule"/>
</dbReference>
<dbReference type="Pfam" id="PF02673">
    <property type="entry name" value="BacA"/>
    <property type="match status" value="1"/>
</dbReference>
<dbReference type="PANTHER" id="PTHR30622">
    <property type="entry name" value="UNDECAPRENYL-DIPHOSPHATASE"/>
    <property type="match status" value="1"/>
</dbReference>
<dbReference type="RefSeq" id="WP_256399364.1">
    <property type="nucleotide sequence ID" value="NZ_JANHJR010000002.1"/>
</dbReference>